<evidence type="ECO:0000313" key="2">
    <source>
        <dbReference type="EMBL" id="AMD93178.1"/>
    </source>
</evidence>
<evidence type="ECO:0000313" key="3">
    <source>
        <dbReference type="Proteomes" id="UP000063964"/>
    </source>
</evidence>
<protein>
    <submittedName>
        <fullName evidence="2">DNA-binding protein</fullName>
    </submittedName>
</protein>
<dbReference type="RefSeq" id="WP_066606154.1">
    <property type="nucleotide sequence ID" value="NZ_CP014230.1"/>
</dbReference>
<dbReference type="EMBL" id="CP014230">
    <property type="protein sequence ID" value="AMD93178.1"/>
    <property type="molecule type" value="Genomic_DNA"/>
</dbReference>
<accession>A0A0X8JRF9</accession>
<dbReference type="InterPro" id="IPR054656">
    <property type="entry name" value="DVU_1557-like"/>
</dbReference>
<dbReference type="OrthoDB" id="1753012at2"/>
<keyword evidence="2" id="KW-0238">DNA-binding</keyword>
<proteinExistence type="predicted"/>
<dbReference type="GO" id="GO:0003677">
    <property type="term" value="F:DNA binding"/>
    <property type="evidence" value="ECO:0007669"/>
    <property type="project" value="UniProtKB-KW"/>
</dbReference>
<dbReference type="NCBIfam" id="NF045645">
    <property type="entry name" value="DVU_1557_fam"/>
    <property type="match status" value="1"/>
</dbReference>
<reference evidence="3" key="1">
    <citation type="submission" date="2016-02" db="EMBL/GenBank/DDBJ databases">
        <authorList>
            <person name="Holder M.E."/>
            <person name="Ajami N.J."/>
            <person name="Petrosino J.F."/>
        </authorList>
    </citation>
    <scope>NUCLEOTIDE SEQUENCE [LARGE SCALE GENOMIC DNA]</scope>
    <source>
        <strain evidence="3">DSM 12838</strain>
    </source>
</reference>
<gene>
    <name evidence="2" type="ORF">AXF15_08745</name>
</gene>
<dbReference type="AlphaFoldDB" id="A0A0X8JRF9"/>
<dbReference type="KEGG" id="doa:AXF15_08745"/>
<evidence type="ECO:0000259" key="1">
    <source>
        <dbReference type="Pfam" id="PF24292"/>
    </source>
</evidence>
<dbReference type="STRING" id="888061.AXF15_08745"/>
<feature type="domain" description="DUF7479" evidence="1">
    <location>
        <begin position="11"/>
        <end position="69"/>
    </location>
</feature>
<sequence>MSLSFLPEDMNWTCRPCGARLKPGKTELTYLGGSFQVELPVCPVCGRVFIYEALAMGRMLEVEQLLEDK</sequence>
<dbReference type="InterPro" id="IPR055902">
    <property type="entry name" value="DUF7479"/>
</dbReference>
<name>A0A0X8JRF9_9BACT</name>
<dbReference type="Pfam" id="PF24292">
    <property type="entry name" value="DUF7479"/>
    <property type="match status" value="1"/>
</dbReference>
<keyword evidence="3" id="KW-1185">Reference proteome</keyword>
<organism evidence="2 3">
    <name type="scientific">Desulfomicrobium orale DSM 12838</name>
    <dbReference type="NCBI Taxonomy" id="888061"/>
    <lineage>
        <taxon>Bacteria</taxon>
        <taxon>Pseudomonadati</taxon>
        <taxon>Thermodesulfobacteriota</taxon>
        <taxon>Desulfovibrionia</taxon>
        <taxon>Desulfovibrionales</taxon>
        <taxon>Desulfomicrobiaceae</taxon>
        <taxon>Desulfomicrobium</taxon>
    </lineage>
</organism>
<dbReference type="Proteomes" id="UP000063964">
    <property type="component" value="Chromosome"/>
</dbReference>